<dbReference type="AlphaFoldDB" id="A0A9P0E790"/>
<reference evidence="1" key="1">
    <citation type="submission" date="2022-01" db="EMBL/GenBank/DDBJ databases">
        <authorList>
            <person name="King R."/>
        </authorList>
    </citation>
    <scope>NUCLEOTIDE SEQUENCE</scope>
</reference>
<dbReference type="Proteomes" id="UP001152798">
    <property type="component" value="Chromosome 2"/>
</dbReference>
<organism evidence="1 2">
    <name type="scientific">Nezara viridula</name>
    <name type="common">Southern green stink bug</name>
    <name type="synonym">Cimex viridulus</name>
    <dbReference type="NCBI Taxonomy" id="85310"/>
    <lineage>
        <taxon>Eukaryota</taxon>
        <taxon>Metazoa</taxon>
        <taxon>Ecdysozoa</taxon>
        <taxon>Arthropoda</taxon>
        <taxon>Hexapoda</taxon>
        <taxon>Insecta</taxon>
        <taxon>Pterygota</taxon>
        <taxon>Neoptera</taxon>
        <taxon>Paraneoptera</taxon>
        <taxon>Hemiptera</taxon>
        <taxon>Heteroptera</taxon>
        <taxon>Panheteroptera</taxon>
        <taxon>Pentatomomorpha</taxon>
        <taxon>Pentatomoidea</taxon>
        <taxon>Pentatomidae</taxon>
        <taxon>Pentatominae</taxon>
        <taxon>Nezara</taxon>
    </lineage>
</organism>
<protein>
    <submittedName>
        <fullName evidence="1">Uncharacterized protein</fullName>
    </submittedName>
</protein>
<proteinExistence type="predicted"/>
<gene>
    <name evidence="1" type="ORF">NEZAVI_LOCUS4201</name>
</gene>
<keyword evidence="2" id="KW-1185">Reference proteome</keyword>
<sequence length="89" mass="9754">MTSSSVPATTPLLPSPCPLWNEHSKPEVVVTPRARLLPSLLLLSPLLPLALALLLQAPLCNREFNNSLSGRRNCLYGCRRGGFCRSKNK</sequence>
<name>A0A9P0E790_NEZVI</name>
<dbReference type="EMBL" id="OV725078">
    <property type="protein sequence ID" value="CAH1393547.1"/>
    <property type="molecule type" value="Genomic_DNA"/>
</dbReference>
<evidence type="ECO:0000313" key="2">
    <source>
        <dbReference type="Proteomes" id="UP001152798"/>
    </source>
</evidence>
<accession>A0A9P0E790</accession>
<evidence type="ECO:0000313" key="1">
    <source>
        <dbReference type="EMBL" id="CAH1393547.1"/>
    </source>
</evidence>